<proteinExistence type="predicted"/>
<comment type="caution">
    <text evidence="1">The sequence shown here is derived from an EMBL/GenBank/DDBJ whole genome shotgun (WGS) entry which is preliminary data.</text>
</comment>
<organism evidence="1 2">
    <name type="scientific">candidate division WWE3 bacterium</name>
    <dbReference type="NCBI Taxonomy" id="2053526"/>
    <lineage>
        <taxon>Bacteria</taxon>
        <taxon>Katanobacteria</taxon>
    </lineage>
</organism>
<evidence type="ECO:0000313" key="1">
    <source>
        <dbReference type="EMBL" id="MCA9390464.1"/>
    </source>
</evidence>
<reference evidence="1" key="2">
    <citation type="journal article" date="2021" name="Microbiome">
        <title>Successional dynamics and alternative stable states in a saline activated sludge microbial community over 9 years.</title>
        <authorList>
            <person name="Wang Y."/>
            <person name="Ye J."/>
            <person name="Ju F."/>
            <person name="Liu L."/>
            <person name="Boyd J.A."/>
            <person name="Deng Y."/>
            <person name="Parks D.H."/>
            <person name="Jiang X."/>
            <person name="Yin X."/>
            <person name="Woodcroft B.J."/>
            <person name="Tyson G.W."/>
            <person name="Hugenholtz P."/>
            <person name="Polz M.F."/>
            <person name="Zhang T."/>
        </authorList>
    </citation>
    <scope>NUCLEOTIDE SEQUENCE</scope>
    <source>
        <strain evidence="1">HKST-UBA01</strain>
    </source>
</reference>
<dbReference type="AlphaFoldDB" id="A0A955LHG0"/>
<name>A0A955LHG0_UNCKA</name>
<dbReference type="EMBL" id="JAGQKX010000103">
    <property type="protein sequence ID" value="MCA9390464.1"/>
    <property type="molecule type" value="Genomic_DNA"/>
</dbReference>
<accession>A0A955LHG0</accession>
<protein>
    <submittedName>
        <fullName evidence="1">Uncharacterized protein</fullName>
    </submittedName>
</protein>
<reference evidence="1" key="1">
    <citation type="submission" date="2020-04" db="EMBL/GenBank/DDBJ databases">
        <authorList>
            <person name="Zhang T."/>
        </authorList>
    </citation>
    <scope>NUCLEOTIDE SEQUENCE</scope>
    <source>
        <strain evidence="1">HKST-UBA01</strain>
    </source>
</reference>
<gene>
    <name evidence="1" type="ORF">KC571_03600</name>
</gene>
<sequence length="80" mass="9022">MQTLRIPVRPENDLTFMMGRTAILLDRDTPDCIETALAQLETIECNGFILTVVRYDRELRCIVVGKDVVGVVEQTIPLTT</sequence>
<evidence type="ECO:0000313" key="2">
    <source>
        <dbReference type="Proteomes" id="UP000701698"/>
    </source>
</evidence>
<dbReference type="Proteomes" id="UP000701698">
    <property type="component" value="Unassembled WGS sequence"/>
</dbReference>